<dbReference type="AlphaFoldDB" id="A0A165SSU2"/>
<evidence type="ECO:0000259" key="2">
    <source>
        <dbReference type="Pfam" id="PF22936"/>
    </source>
</evidence>
<dbReference type="STRING" id="1314782.A0A165SSU2"/>
<evidence type="ECO:0000256" key="1">
    <source>
        <dbReference type="SAM" id="MobiDB-lite"/>
    </source>
</evidence>
<gene>
    <name evidence="3" type="ORF">NEOLEDRAFT_1178396</name>
</gene>
<reference evidence="3 4" key="1">
    <citation type="journal article" date="2016" name="Mol. Biol. Evol.">
        <title>Comparative Genomics of Early-Diverging Mushroom-Forming Fungi Provides Insights into the Origins of Lignocellulose Decay Capabilities.</title>
        <authorList>
            <person name="Nagy L.G."/>
            <person name="Riley R."/>
            <person name="Tritt A."/>
            <person name="Adam C."/>
            <person name="Daum C."/>
            <person name="Floudas D."/>
            <person name="Sun H."/>
            <person name="Yadav J.S."/>
            <person name="Pangilinan J."/>
            <person name="Larsson K.H."/>
            <person name="Matsuura K."/>
            <person name="Barry K."/>
            <person name="Labutti K."/>
            <person name="Kuo R."/>
            <person name="Ohm R.A."/>
            <person name="Bhattacharya S.S."/>
            <person name="Shirouzu T."/>
            <person name="Yoshinaga Y."/>
            <person name="Martin F.M."/>
            <person name="Grigoriev I.V."/>
            <person name="Hibbett D.S."/>
        </authorList>
    </citation>
    <scope>NUCLEOTIDE SEQUENCE [LARGE SCALE GENOMIC DNA]</scope>
    <source>
        <strain evidence="3 4">HHB14362 ss-1</strain>
    </source>
</reference>
<evidence type="ECO:0000313" key="4">
    <source>
        <dbReference type="Proteomes" id="UP000076761"/>
    </source>
</evidence>
<dbReference type="InterPro" id="IPR054722">
    <property type="entry name" value="PolX-like_BBD"/>
</dbReference>
<protein>
    <recommendedName>
        <fullName evidence="2">Retrovirus-related Pol polyprotein from transposon TNT 1-94-like beta-barrel domain-containing protein</fullName>
    </recommendedName>
</protein>
<name>A0A165SSU2_9AGAM</name>
<sequence>MALICTLPAEYNNFISSLLLLNSLDLSKLQSAFQNEESQCFACSIDSSPSLAMVAGTMYTPSQGICCMFCDWEGHTEASCKFKENAAKTQKAKTADCRQEHKGSKKKAQTMQEVSEDIEASANIAEYAGKASVTLSASDRSSWLLSLAAANWNTDTGATSHMTPHRHWFASYSPHIIPVHLANNTIIYTAGMGVSALVPIRTARLSSYAKQNPLSAWFEPAVLGDCNQGGDDDDDALPHPPPAITPPPSPSPEPILPPGPPPNVDPPANPPPRRSTRLTHQQGSLNETALRHRNLTPPGARVSPAAPSRASDSPDTLELPTPSPAPPDEFYPPDNDVEEDEVNIGPGYVKDKGDLASAMSAGMDFVLAGQTVEYWSWEDSLDYAFESVVQTAFKGDKHT</sequence>
<feature type="compositionally biased region" description="Pro residues" evidence="1">
    <location>
        <begin position="321"/>
        <end position="330"/>
    </location>
</feature>
<dbReference type="EMBL" id="KV425571">
    <property type="protein sequence ID" value="KZT25622.1"/>
    <property type="molecule type" value="Genomic_DNA"/>
</dbReference>
<feature type="compositionally biased region" description="Pro residues" evidence="1">
    <location>
        <begin position="238"/>
        <end position="273"/>
    </location>
</feature>
<feature type="compositionally biased region" description="Polar residues" evidence="1">
    <location>
        <begin position="278"/>
        <end position="287"/>
    </location>
</feature>
<feature type="non-terminal residue" evidence="3">
    <location>
        <position position="399"/>
    </location>
</feature>
<dbReference type="OrthoDB" id="5598079at2759"/>
<proteinExistence type="predicted"/>
<feature type="domain" description="Retrovirus-related Pol polyprotein from transposon TNT 1-94-like beta-barrel" evidence="2">
    <location>
        <begin position="152"/>
        <end position="193"/>
    </location>
</feature>
<accession>A0A165SSU2</accession>
<dbReference type="InParanoid" id="A0A165SSU2"/>
<feature type="compositionally biased region" description="Low complexity" evidence="1">
    <location>
        <begin position="297"/>
        <end position="314"/>
    </location>
</feature>
<evidence type="ECO:0000313" key="3">
    <source>
        <dbReference type="EMBL" id="KZT25622.1"/>
    </source>
</evidence>
<dbReference type="Proteomes" id="UP000076761">
    <property type="component" value="Unassembled WGS sequence"/>
</dbReference>
<keyword evidence="4" id="KW-1185">Reference proteome</keyword>
<organism evidence="3 4">
    <name type="scientific">Neolentinus lepideus HHB14362 ss-1</name>
    <dbReference type="NCBI Taxonomy" id="1314782"/>
    <lineage>
        <taxon>Eukaryota</taxon>
        <taxon>Fungi</taxon>
        <taxon>Dikarya</taxon>
        <taxon>Basidiomycota</taxon>
        <taxon>Agaricomycotina</taxon>
        <taxon>Agaricomycetes</taxon>
        <taxon>Gloeophyllales</taxon>
        <taxon>Gloeophyllaceae</taxon>
        <taxon>Neolentinus</taxon>
    </lineage>
</organism>
<dbReference type="Pfam" id="PF22936">
    <property type="entry name" value="Pol_BBD"/>
    <property type="match status" value="1"/>
</dbReference>
<feature type="region of interest" description="Disordered" evidence="1">
    <location>
        <begin position="225"/>
        <end position="346"/>
    </location>
</feature>